<accession>A0ABM1MHB0</accession>
<keyword evidence="2" id="KW-1185">Reference proteome</keyword>
<organism evidence="2 3">
    <name type="scientific">Nicrophorus vespilloides</name>
    <name type="common">Boreal carrion beetle</name>
    <dbReference type="NCBI Taxonomy" id="110193"/>
    <lineage>
        <taxon>Eukaryota</taxon>
        <taxon>Metazoa</taxon>
        <taxon>Ecdysozoa</taxon>
        <taxon>Arthropoda</taxon>
        <taxon>Hexapoda</taxon>
        <taxon>Insecta</taxon>
        <taxon>Pterygota</taxon>
        <taxon>Neoptera</taxon>
        <taxon>Endopterygota</taxon>
        <taxon>Coleoptera</taxon>
        <taxon>Polyphaga</taxon>
        <taxon>Staphyliniformia</taxon>
        <taxon>Silphidae</taxon>
        <taxon>Nicrophorinae</taxon>
        <taxon>Nicrophorus</taxon>
    </lineage>
</organism>
<evidence type="ECO:0000313" key="3">
    <source>
        <dbReference type="RefSeq" id="XP_017773960.1"/>
    </source>
</evidence>
<feature type="compositionally biased region" description="Basic and acidic residues" evidence="1">
    <location>
        <begin position="80"/>
        <end position="93"/>
    </location>
</feature>
<evidence type="ECO:0000313" key="2">
    <source>
        <dbReference type="Proteomes" id="UP000695000"/>
    </source>
</evidence>
<dbReference type="RefSeq" id="XP_017773960.1">
    <property type="nucleotide sequence ID" value="XM_017918471.1"/>
</dbReference>
<protein>
    <submittedName>
        <fullName evidence="3">Uncharacterized protein LOC108560791</fullName>
    </submittedName>
</protein>
<sequence length="163" mass="19002">MAFLDSMQADESWLLMCFEDSKFEIIKRSRVFCEKEEDIFLGATINIKCGRVKMRGTVVSINDSKKYIEQNLEKICENHLKNKSHKSSERESTELQLPNSRDNEVQDDLAAEMTSKEQELLMWKGRLEKEEALNAHYRQYLSFIGVQISKVPKNDQNPPTDHN</sequence>
<proteinExistence type="predicted"/>
<dbReference type="GeneID" id="108560791"/>
<gene>
    <name evidence="3" type="primary">LOC108560791</name>
</gene>
<name>A0ABM1MHB0_NICVS</name>
<dbReference type="Proteomes" id="UP000695000">
    <property type="component" value="Unplaced"/>
</dbReference>
<evidence type="ECO:0000256" key="1">
    <source>
        <dbReference type="SAM" id="MobiDB-lite"/>
    </source>
</evidence>
<reference evidence="3" key="1">
    <citation type="submission" date="2025-08" db="UniProtKB">
        <authorList>
            <consortium name="RefSeq"/>
        </authorList>
    </citation>
    <scope>IDENTIFICATION</scope>
    <source>
        <tissue evidence="3">Whole Larva</tissue>
    </source>
</reference>
<feature type="region of interest" description="Disordered" evidence="1">
    <location>
        <begin position="80"/>
        <end position="104"/>
    </location>
</feature>